<dbReference type="Proteomes" id="UP000655366">
    <property type="component" value="Unassembled WGS sequence"/>
</dbReference>
<evidence type="ECO:0000313" key="1">
    <source>
        <dbReference type="EMBL" id="MBG0741377.1"/>
    </source>
</evidence>
<reference evidence="1 2" key="1">
    <citation type="submission" date="2020-11" db="EMBL/GenBank/DDBJ databases">
        <title>Arthrobacter antarcticus sp. nov., isolated from Antarctic Soil.</title>
        <authorList>
            <person name="Li J."/>
        </authorList>
    </citation>
    <scope>NUCLEOTIDE SEQUENCE [LARGE SCALE GENOMIC DNA]</scope>
    <source>
        <strain evidence="1 2">Z1-20</strain>
    </source>
</reference>
<gene>
    <name evidence="1" type="ORF">IV500_18605</name>
</gene>
<evidence type="ECO:0000313" key="2">
    <source>
        <dbReference type="Proteomes" id="UP000655366"/>
    </source>
</evidence>
<dbReference type="EMBL" id="JADNYM010000029">
    <property type="protein sequence ID" value="MBG0741377.1"/>
    <property type="molecule type" value="Genomic_DNA"/>
</dbReference>
<accession>A0A931CQW9</accession>
<sequence>MKDPGLPVRGHASTERVAVAAAIDVDTAVHWLASAAEITVFRDILHAA</sequence>
<name>A0A931CQW9_9MICC</name>
<dbReference type="RefSeq" id="WP_196398311.1">
    <property type="nucleotide sequence ID" value="NZ_JADNYM010000029.1"/>
</dbReference>
<comment type="caution">
    <text evidence="1">The sequence shown here is derived from an EMBL/GenBank/DDBJ whole genome shotgun (WGS) entry which is preliminary data.</text>
</comment>
<organism evidence="1 2">
    <name type="scientific">Arthrobacter terrae</name>
    <dbReference type="NCBI Taxonomy" id="2935737"/>
    <lineage>
        <taxon>Bacteria</taxon>
        <taxon>Bacillati</taxon>
        <taxon>Actinomycetota</taxon>
        <taxon>Actinomycetes</taxon>
        <taxon>Micrococcales</taxon>
        <taxon>Micrococcaceae</taxon>
        <taxon>Arthrobacter</taxon>
    </lineage>
</organism>
<dbReference type="AlphaFoldDB" id="A0A931CQW9"/>
<protein>
    <submittedName>
        <fullName evidence="1">Uncharacterized protein</fullName>
    </submittedName>
</protein>
<keyword evidence="2" id="KW-1185">Reference proteome</keyword>
<proteinExistence type="predicted"/>